<protein>
    <submittedName>
        <fullName evidence="4">Tyrosine-type recombinase/integrase</fullName>
    </submittedName>
</protein>
<dbReference type="GO" id="GO:0015074">
    <property type="term" value="P:DNA integration"/>
    <property type="evidence" value="ECO:0007669"/>
    <property type="project" value="UniProtKB-KW"/>
</dbReference>
<dbReference type="InterPro" id="IPR050090">
    <property type="entry name" value="Tyrosine_recombinase_XerCD"/>
</dbReference>
<dbReference type="SUPFAM" id="SSF56349">
    <property type="entry name" value="DNA breaking-rejoining enzymes"/>
    <property type="match status" value="1"/>
</dbReference>
<accession>A0A850PZD0</accession>
<dbReference type="PROSITE" id="PS51898">
    <property type="entry name" value="TYR_RECOMBINASE"/>
    <property type="match status" value="1"/>
</dbReference>
<dbReference type="Gene3D" id="1.10.443.10">
    <property type="entry name" value="Intergrase catalytic core"/>
    <property type="match status" value="1"/>
</dbReference>
<feature type="domain" description="Tyr recombinase" evidence="3">
    <location>
        <begin position="263"/>
        <end position="444"/>
    </location>
</feature>
<evidence type="ECO:0000256" key="1">
    <source>
        <dbReference type="ARBA" id="ARBA00022908"/>
    </source>
</evidence>
<proteinExistence type="predicted"/>
<evidence type="ECO:0000256" key="2">
    <source>
        <dbReference type="ARBA" id="ARBA00023172"/>
    </source>
</evidence>
<dbReference type="GO" id="GO:0003677">
    <property type="term" value="F:DNA binding"/>
    <property type="evidence" value="ECO:0007669"/>
    <property type="project" value="InterPro"/>
</dbReference>
<gene>
    <name evidence="4" type="ORF">HJ536_04635</name>
</gene>
<evidence type="ECO:0000259" key="3">
    <source>
        <dbReference type="PROSITE" id="PS51898"/>
    </source>
</evidence>
<keyword evidence="1" id="KW-0229">DNA integration</keyword>
<sequence length="460" mass="51829">MQYLRQKNGKGWFFRMTTPTALIGQANPWDGRELGKEIIKGLGTRRIGEAKKLRDIYLADIRRMERYGADVASYDAEAAKAMRAELKSAAQRDPEEGWEVASIVHDKAMEAMERGADRQMISSYLKTAFGKGFALSDALDQYKAARSPDNTKSQFAPLAKQSFNDLGSAVDHLCRFLNAPSPEQVMLQDLSKPKAVKFRYDYLPNICTHRAPHGLSAKTIKKNVTLLKGIWDWAAQVGHVPPETANVWATETRVRARTEHVIKRRRDFSPEEATALLRASRRGTREGDVLRLALATGCRISEIALLRREYIETDCSGFFISEGKTQNALRFVPVVAEAQAVLSARFAFTAGQDRLFPEWPVRESSGKSGAVSQWFTRFRREVLGEQTDKSLSLHSTRHTWRTVARRARVSEADILQLGGWSTDKSQADKVYDHGLTKRQLSQAQTTVWDALIKNGYLNSY</sequence>
<dbReference type="InterPro" id="IPR011010">
    <property type="entry name" value="DNA_brk_join_enz"/>
</dbReference>
<dbReference type="PANTHER" id="PTHR30349">
    <property type="entry name" value="PHAGE INTEGRASE-RELATED"/>
    <property type="match status" value="1"/>
</dbReference>
<dbReference type="InterPro" id="IPR013762">
    <property type="entry name" value="Integrase-like_cat_sf"/>
</dbReference>
<dbReference type="RefSeq" id="WP_177156855.1">
    <property type="nucleotide sequence ID" value="NZ_JABCJE010000002.1"/>
</dbReference>
<organism evidence="4 5">
    <name type="scientific">Donghicola mangrovi</name>
    <dbReference type="NCBI Taxonomy" id="2729614"/>
    <lineage>
        <taxon>Bacteria</taxon>
        <taxon>Pseudomonadati</taxon>
        <taxon>Pseudomonadota</taxon>
        <taxon>Alphaproteobacteria</taxon>
        <taxon>Rhodobacterales</taxon>
        <taxon>Roseobacteraceae</taxon>
        <taxon>Donghicola</taxon>
    </lineage>
</organism>
<evidence type="ECO:0000313" key="5">
    <source>
        <dbReference type="Proteomes" id="UP000592216"/>
    </source>
</evidence>
<reference evidence="4 5" key="1">
    <citation type="submission" date="2020-04" db="EMBL/GenBank/DDBJ databases">
        <title>Donghicola sp., a member of the Rhodobacteraceae family isolated from mangrove forest in Thailand.</title>
        <authorList>
            <person name="Charoenyingcharoen P."/>
            <person name="Yukphan P."/>
        </authorList>
    </citation>
    <scope>NUCLEOTIDE SEQUENCE [LARGE SCALE GENOMIC DNA]</scope>
    <source>
        <strain evidence="4 5">B5-SW-15</strain>
    </source>
</reference>
<dbReference type="Proteomes" id="UP000592216">
    <property type="component" value="Unassembled WGS sequence"/>
</dbReference>
<dbReference type="PANTHER" id="PTHR30349:SF94">
    <property type="entry name" value="INTEGRASE_RECOMBINASE HI_1414-RELATED"/>
    <property type="match status" value="1"/>
</dbReference>
<evidence type="ECO:0000313" key="4">
    <source>
        <dbReference type="EMBL" id="NVO22637.1"/>
    </source>
</evidence>
<comment type="caution">
    <text evidence="4">The sequence shown here is derived from an EMBL/GenBank/DDBJ whole genome shotgun (WGS) entry which is preliminary data.</text>
</comment>
<keyword evidence="2" id="KW-0233">DNA recombination</keyword>
<dbReference type="AlphaFoldDB" id="A0A850PZD0"/>
<dbReference type="EMBL" id="JABCJE010000002">
    <property type="protein sequence ID" value="NVO22637.1"/>
    <property type="molecule type" value="Genomic_DNA"/>
</dbReference>
<name>A0A850PZD0_9RHOB</name>
<dbReference type="Pfam" id="PF00589">
    <property type="entry name" value="Phage_integrase"/>
    <property type="match status" value="1"/>
</dbReference>
<dbReference type="GO" id="GO:0006310">
    <property type="term" value="P:DNA recombination"/>
    <property type="evidence" value="ECO:0007669"/>
    <property type="project" value="UniProtKB-KW"/>
</dbReference>
<dbReference type="InterPro" id="IPR002104">
    <property type="entry name" value="Integrase_catalytic"/>
</dbReference>